<feature type="transmembrane region" description="Helical" evidence="1">
    <location>
        <begin position="104"/>
        <end position="123"/>
    </location>
</feature>
<keyword evidence="1" id="KW-0472">Membrane</keyword>
<keyword evidence="1" id="KW-1133">Transmembrane helix</keyword>
<dbReference type="Pfam" id="PF20128">
    <property type="entry name" value="DUF6518"/>
    <property type="match status" value="1"/>
</dbReference>
<feature type="transmembrane region" description="Helical" evidence="1">
    <location>
        <begin position="45"/>
        <end position="66"/>
    </location>
</feature>
<feature type="transmembrane region" description="Helical" evidence="1">
    <location>
        <begin position="73"/>
        <end position="92"/>
    </location>
</feature>
<dbReference type="RefSeq" id="WP_066095132.1">
    <property type="nucleotide sequence ID" value="NZ_CP126114.1"/>
</dbReference>
<keyword evidence="1" id="KW-0812">Transmembrane</keyword>
<organism evidence="2 3">
    <name type="scientific">Neobacillus novalis</name>
    <dbReference type="NCBI Taxonomy" id="220687"/>
    <lineage>
        <taxon>Bacteria</taxon>
        <taxon>Bacillati</taxon>
        <taxon>Bacillota</taxon>
        <taxon>Bacilli</taxon>
        <taxon>Bacillales</taxon>
        <taxon>Bacillaceae</taxon>
        <taxon>Neobacillus</taxon>
    </lineage>
</organism>
<evidence type="ECO:0000313" key="2">
    <source>
        <dbReference type="EMBL" id="WHY86619.1"/>
    </source>
</evidence>
<name>A0AA95MQR4_9BACI</name>
<feature type="transmembrane region" description="Helical" evidence="1">
    <location>
        <begin position="182"/>
        <end position="202"/>
    </location>
</feature>
<dbReference type="Proteomes" id="UP001178288">
    <property type="component" value="Chromosome"/>
</dbReference>
<dbReference type="KEGG" id="nnv:QNH39_01620"/>
<evidence type="ECO:0000313" key="3">
    <source>
        <dbReference type="Proteomes" id="UP001178288"/>
    </source>
</evidence>
<evidence type="ECO:0000256" key="1">
    <source>
        <dbReference type="SAM" id="Phobius"/>
    </source>
</evidence>
<feature type="transmembrane region" description="Helical" evidence="1">
    <location>
        <begin position="21"/>
        <end position="39"/>
    </location>
</feature>
<keyword evidence="3" id="KW-1185">Reference proteome</keyword>
<dbReference type="InterPro" id="IPR045393">
    <property type="entry name" value="DUF6518"/>
</dbReference>
<accession>A0AA95MQR4</accession>
<sequence length="203" mass="22919">MKEKLVYIRAKSDKVPPLQQRLVRVLFVFLLGALLGFLAKFSDGSVIGLIGTYLGFWIVVTSIIAVRSWSPKAAALHAFIFLMAMFLVYYFYSMVLFGFFPKDYFFVWGGIALLSPVGGYAVWYAKGNGWIAALCTALPISLLLVEGYSFFYTFGVPQGFDIISAAMLFIILPANHFQRLRTLPIVIVLFFLMERLGVLYYLL</sequence>
<reference evidence="2" key="1">
    <citation type="submission" date="2023-05" db="EMBL/GenBank/DDBJ databases">
        <title>Comparative genomics of Bacillaceae isolates and their secondary metabolite potential.</title>
        <authorList>
            <person name="Song L."/>
            <person name="Nielsen L.J."/>
            <person name="Mohite O."/>
            <person name="Xu X."/>
            <person name="Weber T."/>
            <person name="Kovacs A.T."/>
        </authorList>
    </citation>
    <scope>NUCLEOTIDE SEQUENCE</scope>
    <source>
        <strain evidence="2">XLM17</strain>
    </source>
</reference>
<protein>
    <submittedName>
        <fullName evidence="2">DUF6518 family protein</fullName>
    </submittedName>
</protein>
<gene>
    <name evidence="2" type="ORF">QNH39_01620</name>
</gene>
<proteinExistence type="predicted"/>
<dbReference type="EMBL" id="CP126114">
    <property type="protein sequence ID" value="WHY86619.1"/>
    <property type="molecule type" value="Genomic_DNA"/>
</dbReference>
<feature type="transmembrane region" description="Helical" evidence="1">
    <location>
        <begin position="130"/>
        <end position="152"/>
    </location>
</feature>
<dbReference type="AlphaFoldDB" id="A0AA95MQR4"/>